<comment type="subcellular location">
    <subcellularLocation>
        <location evidence="1">Cell membrane</location>
        <topology evidence="1">Multi-pass membrane protein</topology>
    </subcellularLocation>
</comment>
<reference evidence="9 10" key="1">
    <citation type="submission" date="2019-08" db="EMBL/GenBank/DDBJ databases">
        <title>Tsukamurella conjunctivitidis sp. nov., Tsukamurella assacharolytica sp. nov. and Tsukamurella sputae sp. nov. isolated from patients with conjunctivitis, bacteraemia (lymphoma) and respiratory infection (sputum) in Hong Kong.</title>
        <authorList>
            <person name="Fok K.M.N."/>
            <person name="Fong J.Y.H."/>
        </authorList>
    </citation>
    <scope>NUCLEOTIDE SEQUENCE [LARGE SCALE GENOMIC DNA]</scope>
    <source>
        <strain evidence="9 10">HKU70</strain>
    </source>
</reference>
<dbReference type="EMBL" id="VIGV01000001">
    <property type="protein sequence ID" value="TWS26032.1"/>
    <property type="molecule type" value="Genomic_DNA"/>
</dbReference>
<evidence type="ECO:0000256" key="2">
    <source>
        <dbReference type="ARBA" id="ARBA00022475"/>
    </source>
</evidence>
<dbReference type="RefSeq" id="WP_146430577.1">
    <property type="nucleotide sequence ID" value="NZ_VIGV01000001.1"/>
</dbReference>
<evidence type="ECO:0000259" key="8">
    <source>
        <dbReference type="Pfam" id="PF03772"/>
    </source>
</evidence>
<keyword evidence="4 7" id="KW-1133">Transmembrane helix</keyword>
<feature type="transmembrane region" description="Helical" evidence="7">
    <location>
        <begin position="347"/>
        <end position="364"/>
    </location>
</feature>
<keyword evidence="10" id="KW-1185">Reference proteome</keyword>
<feature type="region of interest" description="Disordered" evidence="6">
    <location>
        <begin position="493"/>
        <end position="537"/>
    </location>
</feature>
<dbReference type="InterPro" id="IPR004477">
    <property type="entry name" value="ComEC_N"/>
</dbReference>
<feature type="domain" description="ComEC/Rec2-related protein" evidence="8">
    <location>
        <begin position="227"/>
        <end position="487"/>
    </location>
</feature>
<evidence type="ECO:0000256" key="6">
    <source>
        <dbReference type="SAM" id="MobiDB-lite"/>
    </source>
</evidence>
<feature type="transmembrane region" description="Helical" evidence="7">
    <location>
        <begin position="471"/>
        <end position="488"/>
    </location>
</feature>
<organism evidence="9 10">
    <name type="scientific">Tsukamurella sputi</name>
    <dbReference type="NCBI Taxonomy" id="2591848"/>
    <lineage>
        <taxon>Bacteria</taxon>
        <taxon>Bacillati</taxon>
        <taxon>Actinomycetota</taxon>
        <taxon>Actinomycetes</taxon>
        <taxon>Mycobacteriales</taxon>
        <taxon>Tsukamurellaceae</taxon>
        <taxon>Tsukamurella</taxon>
    </lineage>
</organism>
<feature type="transmembrane region" description="Helical" evidence="7">
    <location>
        <begin position="7"/>
        <end position="24"/>
    </location>
</feature>
<keyword evidence="2" id="KW-1003">Cell membrane</keyword>
<keyword evidence="3 7" id="KW-0812">Transmembrane</keyword>
<proteinExistence type="predicted"/>
<dbReference type="PANTHER" id="PTHR30619">
    <property type="entry name" value="DNA INTERNALIZATION/COMPETENCE PROTEIN COMEC/REC2"/>
    <property type="match status" value="1"/>
</dbReference>
<feature type="transmembrane region" description="Helical" evidence="7">
    <location>
        <begin position="59"/>
        <end position="79"/>
    </location>
</feature>
<feature type="transmembrane region" description="Helical" evidence="7">
    <location>
        <begin position="248"/>
        <end position="270"/>
    </location>
</feature>
<keyword evidence="5 7" id="KW-0472">Membrane</keyword>
<evidence type="ECO:0000256" key="5">
    <source>
        <dbReference type="ARBA" id="ARBA00023136"/>
    </source>
</evidence>
<dbReference type="PANTHER" id="PTHR30619:SF7">
    <property type="entry name" value="BETA-LACTAMASE DOMAIN PROTEIN"/>
    <property type="match status" value="1"/>
</dbReference>
<feature type="transmembrane region" description="Helical" evidence="7">
    <location>
        <begin position="324"/>
        <end position="341"/>
    </location>
</feature>
<evidence type="ECO:0000256" key="4">
    <source>
        <dbReference type="ARBA" id="ARBA00022989"/>
    </source>
</evidence>
<accession>A0A5C5RTX3</accession>
<dbReference type="NCBIfam" id="TIGR00360">
    <property type="entry name" value="ComEC_N-term"/>
    <property type="match status" value="1"/>
</dbReference>
<evidence type="ECO:0000256" key="1">
    <source>
        <dbReference type="ARBA" id="ARBA00004651"/>
    </source>
</evidence>
<feature type="transmembrane region" description="Helical" evidence="7">
    <location>
        <begin position="301"/>
        <end position="317"/>
    </location>
</feature>
<dbReference type="Pfam" id="PF03772">
    <property type="entry name" value="Competence"/>
    <property type="match status" value="1"/>
</dbReference>
<evidence type="ECO:0000313" key="10">
    <source>
        <dbReference type="Proteomes" id="UP000319792"/>
    </source>
</evidence>
<feature type="compositionally biased region" description="Basic residues" evidence="6">
    <location>
        <begin position="525"/>
        <end position="537"/>
    </location>
</feature>
<feature type="transmembrane region" description="Helical" evidence="7">
    <location>
        <begin position="376"/>
        <end position="396"/>
    </location>
</feature>
<evidence type="ECO:0000256" key="7">
    <source>
        <dbReference type="SAM" id="Phobius"/>
    </source>
</evidence>
<sequence>MQERLDLRLLPAALVCWAAAAVALVSAAAAWWTTAILAALAAGAAILRRRNTRPLVQTLCLVAVAAAGLGAGVAASVAVRVHDRERAAIADFEGAGRVEVLLEIDEWPRQRSGDPGGHLDASQVLVAATAMAVRTDTVIAARGGVLLLGATHDLGGLVPGERVSIRATVLRSTRPGLVAAVVIGSGEPTVVGRAPPYFRAAASVRRALGAVAADSLPTHAAGLLPALVLGDESATLPTVRADFQDSGLTHLTAVSGANFAIIALCVLGLCSVAGLPLAARAAVTTVAIVAFVGLVGPTGSVVRAAVMGLVGVAALALRRGRQPMVALFAAIVVLMLVRPALARDIGFALSVVATAGLVLWSPVLRDRLVLARVPDTLASLLAVTVVAQVVTLPLVVAFSGRVPVGGIVANLLAGPVIPVITVVGTLAAVAAPIVAPVAALAARATGPELWWVISCARWCARLGVVEVPGGAATGVVLVVACVVVGRVWKYGGRGGQRARTRGGGDRGPPGGAGGRDDRRVGARGGGRRRHGVAGRRG</sequence>
<evidence type="ECO:0000313" key="9">
    <source>
        <dbReference type="EMBL" id="TWS26032.1"/>
    </source>
</evidence>
<dbReference type="Proteomes" id="UP000319792">
    <property type="component" value="Unassembled WGS sequence"/>
</dbReference>
<dbReference type="GO" id="GO:0005886">
    <property type="term" value="C:plasma membrane"/>
    <property type="evidence" value="ECO:0007669"/>
    <property type="project" value="UniProtKB-SubCell"/>
</dbReference>
<evidence type="ECO:0000256" key="3">
    <source>
        <dbReference type="ARBA" id="ARBA00022692"/>
    </source>
</evidence>
<feature type="transmembrane region" description="Helical" evidence="7">
    <location>
        <begin position="416"/>
        <end position="442"/>
    </location>
</feature>
<gene>
    <name evidence="9" type="ORF">FK268_01915</name>
</gene>
<dbReference type="AlphaFoldDB" id="A0A5C5RTX3"/>
<comment type="caution">
    <text evidence="9">The sequence shown here is derived from an EMBL/GenBank/DDBJ whole genome shotgun (WGS) entry which is preliminary data.</text>
</comment>
<name>A0A5C5RTX3_9ACTN</name>
<protein>
    <submittedName>
        <fullName evidence="9">ComEC/Rec2 family competence protein</fullName>
    </submittedName>
</protein>
<dbReference type="InterPro" id="IPR052159">
    <property type="entry name" value="Competence_DNA_uptake"/>
</dbReference>
<dbReference type="OrthoDB" id="7177610at2"/>